<dbReference type="Gene3D" id="1.25.40.10">
    <property type="entry name" value="Tetratricopeptide repeat domain"/>
    <property type="match status" value="1"/>
</dbReference>
<proteinExistence type="predicted"/>
<keyword evidence="1" id="KW-0812">Transmembrane</keyword>
<dbReference type="SUPFAM" id="SSF48452">
    <property type="entry name" value="TPR-like"/>
    <property type="match status" value="1"/>
</dbReference>
<comment type="caution">
    <text evidence="2">The sequence shown here is derived from an EMBL/GenBank/DDBJ whole genome shotgun (WGS) entry which is preliminary data.</text>
</comment>
<sequence length="478" mass="54406">MGTCKYHQDQPATWQCKKCNHFYGDCCVPIPSDSSRKIKCTLCTEPLTYLGGTYSAEPFWKKTNDFFVYPFQSNALVFLGIITLIQTGVFFIFGDVTSLSGLILFIAAMIVVGGIQINYFFTVINYIAEGEMEAPPPAIAFSMEGISLLFKQIALIVIAVICGIAAFKTSIVIGIIVSTLLYLFIPASIMILAREHSLGEAMNPGRIIEIIKGMGWHYLLLFVFLYILTMGPNIATEMILKFVNEFFVIPIDAFFSAYFHCVSVAILGYCIYQYQVAFGFVSEQDETKALNEADYDIKLALCESEIFMKEGRREKAGEVIRNAINKHQKNLELNRRYHHYLKTFGQNELLTRHSLHFVNLLLEHNMDREAAQVYMTCKEKQVILTFKVAETCHRLGAALVNSHRYKEAILLLKNLHKLFPQYRGIPDAYFIMAKAFSEGLHQDEQAMKLLAFIIQKYPNAMVTKEAKDYQNVIQNMKK</sequence>
<keyword evidence="3" id="KW-1185">Reference proteome</keyword>
<dbReference type="EMBL" id="NDXW01000001">
    <property type="protein sequence ID" value="RDH45778.1"/>
    <property type="molecule type" value="Genomic_DNA"/>
</dbReference>
<feature type="transmembrane region" description="Helical" evidence="1">
    <location>
        <begin position="247"/>
        <end position="272"/>
    </location>
</feature>
<evidence type="ECO:0000313" key="2">
    <source>
        <dbReference type="EMBL" id="RDH45778.1"/>
    </source>
</evidence>
<name>A0A4P9VQF7_9GAMM</name>
<gene>
    <name evidence="2" type="ORF">B9G39_21290</name>
</gene>
<feature type="transmembrane region" description="Helical" evidence="1">
    <location>
        <begin position="214"/>
        <end position="235"/>
    </location>
</feature>
<feature type="transmembrane region" description="Helical" evidence="1">
    <location>
        <begin position="75"/>
        <end position="93"/>
    </location>
</feature>
<keyword evidence="1" id="KW-1133">Transmembrane helix</keyword>
<dbReference type="AlphaFoldDB" id="A0A4P9VQF7"/>
<feature type="transmembrane region" description="Helical" evidence="1">
    <location>
        <begin position="99"/>
        <end position="127"/>
    </location>
</feature>
<keyword evidence="1" id="KW-0472">Membrane</keyword>
<protein>
    <recommendedName>
        <fullName evidence="4">Tetratricopeptide repeat protein</fullName>
    </recommendedName>
</protein>
<organism evidence="2 3">
    <name type="scientific">Zooshikella ganghwensis</name>
    <dbReference type="NCBI Taxonomy" id="202772"/>
    <lineage>
        <taxon>Bacteria</taxon>
        <taxon>Pseudomonadati</taxon>
        <taxon>Pseudomonadota</taxon>
        <taxon>Gammaproteobacteria</taxon>
        <taxon>Oceanospirillales</taxon>
        <taxon>Zooshikellaceae</taxon>
        <taxon>Zooshikella</taxon>
    </lineage>
</organism>
<reference evidence="2 3" key="1">
    <citation type="submission" date="2017-04" db="EMBL/GenBank/DDBJ databases">
        <title>Draft genome sequence of Zooshikella ganghwensis VG4 isolated from Red Sea sediments.</title>
        <authorList>
            <person name="Rehman Z."/>
            <person name="Alam I."/>
            <person name="Kamau A."/>
            <person name="Bajic V."/>
            <person name="Leiknes T."/>
        </authorList>
    </citation>
    <scope>NUCLEOTIDE SEQUENCE [LARGE SCALE GENOMIC DNA]</scope>
    <source>
        <strain evidence="2 3">VG4</strain>
    </source>
</reference>
<evidence type="ECO:0000313" key="3">
    <source>
        <dbReference type="Proteomes" id="UP000257039"/>
    </source>
</evidence>
<feature type="transmembrane region" description="Helical" evidence="1">
    <location>
        <begin position="173"/>
        <end position="193"/>
    </location>
</feature>
<evidence type="ECO:0000256" key="1">
    <source>
        <dbReference type="SAM" id="Phobius"/>
    </source>
</evidence>
<dbReference type="InterPro" id="IPR011990">
    <property type="entry name" value="TPR-like_helical_dom_sf"/>
</dbReference>
<evidence type="ECO:0008006" key="4">
    <source>
        <dbReference type="Google" id="ProtNLM"/>
    </source>
</evidence>
<dbReference type="Proteomes" id="UP000257039">
    <property type="component" value="Unassembled WGS sequence"/>
</dbReference>
<feature type="transmembrane region" description="Helical" evidence="1">
    <location>
        <begin position="148"/>
        <end position="167"/>
    </location>
</feature>
<accession>A0A4P9VQF7</accession>